<evidence type="ECO:0000256" key="5">
    <source>
        <dbReference type="ARBA" id="ARBA00022989"/>
    </source>
</evidence>
<accession>A0A1H3ZRL9</accession>
<reference evidence="11" key="1">
    <citation type="submission" date="2016-10" db="EMBL/GenBank/DDBJ databases">
        <authorList>
            <person name="Varghese N."/>
            <person name="Submissions S."/>
        </authorList>
    </citation>
    <scope>NUCLEOTIDE SEQUENCE [LARGE SCALE GENOMIC DNA]</scope>
    <source>
        <strain evidence="11">DSM 25157</strain>
    </source>
</reference>
<evidence type="ECO:0000259" key="9">
    <source>
        <dbReference type="PROSITE" id="PS50850"/>
    </source>
</evidence>
<dbReference type="AlphaFoldDB" id="A0A1H3ZRL9"/>
<protein>
    <submittedName>
        <fullName evidence="10">Predicted arabinose efflux permease, MFS family</fullName>
    </submittedName>
</protein>
<evidence type="ECO:0000313" key="11">
    <source>
        <dbReference type="Proteomes" id="UP000199002"/>
    </source>
</evidence>
<feature type="transmembrane region" description="Helical" evidence="8">
    <location>
        <begin position="95"/>
        <end position="117"/>
    </location>
</feature>
<evidence type="ECO:0000256" key="2">
    <source>
        <dbReference type="ARBA" id="ARBA00022448"/>
    </source>
</evidence>
<feature type="transmembrane region" description="Helical" evidence="8">
    <location>
        <begin position="399"/>
        <end position="418"/>
    </location>
</feature>
<dbReference type="STRING" id="592050.SAMN05421875_10882"/>
<keyword evidence="6 8" id="KW-0472">Membrane</keyword>
<feature type="transmembrane region" description="Helical" evidence="8">
    <location>
        <begin position="66"/>
        <end position="89"/>
    </location>
</feature>
<dbReference type="PROSITE" id="PS50850">
    <property type="entry name" value="MFS"/>
    <property type="match status" value="1"/>
</dbReference>
<keyword evidence="4 8" id="KW-0812">Transmembrane</keyword>
<dbReference type="PANTHER" id="PTHR23513">
    <property type="entry name" value="INTEGRAL MEMBRANE EFFLUX PROTEIN-RELATED"/>
    <property type="match status" value="1"/>
</dbReference>
<evidence type="ECO:0000256" key="7">
    <source>
        <dbReference type="SAM" id="MobiDB-lite"/>
    </source>
</evidence>
<sequence length="571" mass="60760">MPPQPPHDSAHGVFPTPSPDSAPSPADVAAAALGAEEAATARLDESAAQRASLSPLAPLSVPVFRMLWLTWVAANTCMWMNDVAAAWLMTTLTSSPILVALVQSASTLPVFLLGLPSGALADILDRRRYFIATQFWVAVVALVLCVAVLAGGMTAPLLLALTFANGIGLAMRWPVFSAIVPELVSRPQLPAALALNGVAMNASRIIGPLLAGAIIASAGSAWVFVLNAVLSVVSGLVIMRWKRAHVPSPLGREKLPSAMRVGLQFVHQSPRMRAVLWRIAVFFLNATALMALLPLVAKGLNGGGAGTFTLLLASMGAGAIVAAMFLPRLRQAMARDVLVRRGTLLQAAAMAVMAMASNVYVAVPAMVLAGMAWITTANSLSVSAQLALPNWVRARGMSIFQMAIMGATALGAALWGQVATVASVHLSLALAALTGVVAMALVQRLVTDRHMEEDLSPSQAFKAPVAATPPEAGRVVVTITYIIDPARATEFRTLMQESRRSRLRQGALSCDLLHDLADPARYVEQIVDESWTEHLRRFDRVTASDVALRERKLAFHRGESPPEVVRYLMER</sequence>
<feature type="domain" description="Major facilitator superfamily (MFS) profile" evidence="9">
    <location>
        <begin position="63"/>
        <end position="450"/>
    </location>
</feature>
<dbReference type="RefSeq" id="WP_092697857.1">
    <property type="nucleotide sequence ID" value="NZ_CAXIQL010000025.1"/>
</dbReference>
<evidence type="ECO:0000256" key="1">
    <source>
        <dbReference type="ARBA" id="ARBA00004651"/>
    </source>
</evidence>
<keyword evidence="3" id="KW-1003">Cell membrane</keyword>
<dbReference type="EMBL" id="FNQJ01000008">
    <property type="protein sequence ID" value="SEA25922.1"/>
    <property type="molecule type" value="Genomic_DNA"/>
</dbReference>
<dbReference type="Pfam" id="PF05977">
    <property type="entry name" value="MFS_3"/>
    <property type="match status" value="1"/>
</dbReference>
<dbReference type="PANTHER" id="PTHR23513:SF11">
    <property type="entry name" value="STAPHYLOFERRIN A TRANSPORTER"/>
    <property type="match status" value="1"/>
</dbReference>
<feature type="region of interest" description="Disordered" evidence="7">
    <location>
        <begin position="1"/>
        <end position="26"/>
    </location>
</feature>
<evidence type="ECO:0000256" key="4">
    <source>
        <dbReference type="ARBA" id="ARBA00022692"/>
    </source>
</evidence>
<organism evidence="10 11">
    <name type="scientific">Acidovorax soli</name>
    <dbReference type="NCBI Taxonomy" id="592050"/>
    <lineage>
        <taxon>Bacteria</taxon>
        <taxon>Pseudomonadati</taxon>
        <taxon>Pseudomonadota</taxon>
        <taxon>Betaproteobacteria</taxon>
        <taxon>Burkholderiales</taxon>
        <taxon>Comamonadaceae</taxon>
        <taxon>Acidovorax</taxon>
    </lineage>
</organism>
<feature type="transmembrane region" description="Helical" evidence="8">
    <location>
        <begin position="129"/>
        <end position="151"/>
    </location>
</feature>
<dbReference type="Gene3D" id="1.20.1250.20">
    <property type="entry name" value="MFS general substrate transporter like domains"/>
    <property type="match status" value="1"/>
</dbReference>
<feature type="transmembrane region" description="Helical" evidence="8">
    <location>
        <begin position="424"/>
        <end position="442"/>
    </location>
</feature>
<evidence type="ECO:0000256" key="8">
    <source>
        <dbReference type="SAM" id="Phobius"/>
    </source>
</evidence>
<feature type="transmembrane region" description="Helical" evidence="8">
    <location>
        <begin position="338"/>
        <end position="361"/>
    </location>
</feature>
<feature type="transmembrane region" description="Helical" evidence="8">
    <location>
        <begin position="275"/>
        <end position="297"/>
    </location>
</feature>
<feature type="transmembrane region" description="Helical" evidence="8">
    <location>
        <begin position="157"/>
        <end position="180"/>
    </location>
</feature>
<evidence type="ECO:0000313" key="10">
    <source>
        <dbReference type="EMBL" id="SEA25922.1"/>
    </source>
</evidence>
<feature type="transmembrane region" description="Helical" evidence="8">
    <location>
        <begin position="221"/>
        <end position="239"/>
    </location>
</feature>
<dbReference type="CDD" id="cd06173">
    <property type="entry name" value="MFS_MefA_like"/>
    <property type="match status" value="1"/>
</dbReference>
<evidence type="ECO:0000256" key="6">
    <source>
        <dbReference type="ARBA" id="ARBA00023136"/>
    </source>
</evidence>
<name>A0A1H3ZRL9_9BURK</name>
<keyword evidence="11" id="KW-1185">Reference proteome</keyword>
<evidence type="ECO:0000256" key="3">
    <source>
        <dbReference type="ARBA" id="ARBA00022475"/>
    </source>
</evidence>
<dbReference type="Proteomes" id="UP000199002">
    <property type="component" value="Unassembled WGS sequence"/>
</dbReference>
<comment type="subcellular location">
    <subcellularLocation>
        <location evidence="1">Cell membrane</location>
        <topology evidence="1">Multi-pass membrane protein</topology>
    </subcellularLocation>
</comment>
<dbReference type="SUPFAM" id="SSF103473">
    <property type="entry name" value="MFS general substrate transporter"/>
    <property type="match status" value="1"/>
</dbReference>
<dbReference type="GO" id="GO:0022857">
    <property type="term" value="F:transmembrane transporter activity"/>
    <property type="evidence" value="ECO:0007669"/>
    <property type="project" value="InterPro"/>
</dbReference>
<keyword evidence="2" id="KW-0813">Transport</keyword>
<dbReference type="InterPro" id="IPR020846">
    <property type="entry name" value="MFS_dom"/>
</dbReference>
<keyword evidence="5 8" id="KW-1133">Transmembrane helix</keyword>
<gene>
    <name evidence="10" type="ORF">SAMN05421875_10882</name>
</gene>
<dbReference type="GeneID" id="34232902"/>
<proteinExistence type="predicted"/>
<dbReference type="InterPro" id="IPR010290">
    <property type="entry name" value="TM_effector"/>
</dbReference>
<dbReference type="GO" id="GO:0005886">
    <property type="term" value="C:plasma membrane"/>
    <property type="evidence" value="ECO:0007669"/>
    <property type="project" value="UniProtKB-SubCell"/>
</dbReference>
<feature type="transmembrane region" description="Helical" evidence="8">
    <location>
        <begin position="303"/>
        <end position="326"/>
    </location>
</feature>
<dbReference type="InterPro" id="IPR036259">
    <property type="entry name" value="MFS_trans_sf"/>
</dbReference>